<feature type="transmembrane region" description="Helical" evidence="7">
    <location>
        <begin position="382"/>
        <end position="401"/>
    </location>
</feature>
<feature type="transmembrane region" description="Helical" evidence="7">
    <location>
        <begin position="149"/>
        <end position="172"/>
    </location>
</feature>
<dbReference type="GO" id="GO:1902600">
    <property type="term" value="P:proton transmembrane transport"/>
    <property type="evidence" value="ECO:0007669"/>
    <property type="project" value="InterPro"/>
</dbReference>
<feature type="transmembrane region" description="Helical" evidence="7">
    <location>
        <begin position="6"/>
        <end position="26"/>
    </location>
</feature>
<keyword evidence="5 7" id="KW-1133">Transmembrane helix</keyword>
<evidence type="ECO:0000256" key="1">
    <source>
        <dbReference type="ARBA" id="ARBA00004141"/>
    </source>
</evidence>
<dbReference type="KEGG" id="mflg:ABS361_07710"/>
<name>A0AAU7XEB8_9HYPH</name>
<accession>A0AAU7XEB8</accession>
<evidence type="ECO:0000256" key="4">
    <source>
        <dbReference type="ARBA" id="ARBA00022692"/>
    </source>
</evidence>
<dbReference type="GO" id="GO:0006813">
    <property type="term" value="P:potassium ion transport"/>
    <property type="evidence" value="ECO:0007669"/>
    <property type="project" value="InterPro"/>
</dbReference>
<keyword evidence="6 7" id="KW-0472">Membrane</keyword>
<evidence type="ECO:0000256" key="6">
    <source>
        <dbReference type="ARBA" id="ARBA00023136"/>
    </source>
</evidence>
<feature type="transmembrane region" description="Helical" evidence="7">
    <location>
        <begin position="319"/>
        <end position="341"/>
    </location>
</feature>
<feature type="domain" description="RCK N-terminal" evidence="8">
    <location>
        <begin position="474"/>
        <end position="591"/>
    </location>
</feature>
<keyword evidence="4 7" id="KW-0812">Transmembrane</keyword>
<evidence type="ECO:0000259" key="8">
    <source>
        <dbReference type="PROSITE" id="PS51201"/>
    </source>
</evidence>
<comment type="subcellular location">
    <subcellularLocation>
        <location evidence="1">Membrane</location>
        <topology evidence="1">Multi-pass membrane protein</topology>
    </subcellularLocation>
</comment>
<dbReference type="GO" id="GO:0015297">
    <property type="term" value="F:antiporter activity"/>
    <property type="evidence" value="ECO:0007669"/>
    <property type="project" value="InterPro"/>
</dbReference>
<dbReference type="GO" id="GO:0016020">
    <property type="term" value="C:membrane"/>
    <property type="evidence" value="ECO:0007669"/>
    <property type="project" value="UniProtKB-SubCell"/>
</dbReference>
<dbReference type="SUPFAM" id="SSF51735">
    <property type="entry name" value="NAD(P)-binding Rossmann-fold domains"/>
    <property type="match status" value="1"/>
</dbReference>
<feature type="transmembrane region" description="Helical" evidence="7">
    <location>
        <begin position="86"/>
        <end position="106"/>
    </location>
</feature>
<protein>
    <submittedName>
        <fullName evidence="9">Cation:proton antiporter</fullName>
    </submittedName>
</protein>
<evidence type="ECO:0000256" key="5">
    <source>
        <dbReference type="ARBA" id="ARBA00022989"/>
    </source>
</evidence>
<proteinExistence type="inferred from homology"/>
<comment type="similarity">
    <text evidence="2">Belongs to the monovalent cation:proton antiporter 2 (CPA2) transporter (TC 2.A.37) family.</text>
</comment>
<reference evidence="9" key="1">
    <citation type="submission" date="2024-06" db="EMBL/GenBank/DDBJ databases">
        <title>Methylostella associata gen. nov., sp. nov., a novel Ancalomicrobiaceae-affiliated facultatively methylotrophic bacteria that feed on methanotrophs of the genus Methylococcus.</title>
        <authorList>
            <person name="Saltykova V."/>
            <person name="Danilova O.V."/>
            <person name="Oshkin I.Y."/>
            <person name="Belova S.E."/>
            <person name="Pimenov N.V."/>
            <person name="Dedysh S.N."/>
        </authorList>
    </citation>
    <scope>NUCLEOTIDE SEQUENCE</scope>
    <source>
        <strain evidence="9">S20</strain>
    </source>
</reference>
<dbReference type="PROSITE" id="PS51201">
    <property type="entry name" value="RCK_N"/>
    <property type="match status" value="1"/>
</dbReference>
<dbReference type="PANTHER" id="PTHR42751">
    <property type="entry name" value="SODIUM/HYDROGEN EXCHANGER FAMILY/TRKA DOMAIN PROTEIN"/>
    <property type="match status" value="1"/>
</dbReference>
<feature type="transmembrane region" description="Helical" evidence="7">
    <location>
        <begin position="294"/>
        <end position="312"/>
    </location>
</feature>
<dbReference type="InterPro" id="IPR006153">
    <property type="entry name" value="Cation/H_exchanger_TM"/>
</dbReference>
<organism evidence="9">
    <name type="scientific">Methyloraptor flagellatus</name>
    <dbReference type="NCBI Taxonomy" id="3162530"/>
    <lineage>
        <taxon>Bacteria</taxon>
        <taxon>Pseudomonadati</taxon>
        <taxon>Pseudomonadota</taxon>
        <taxon>Alphaproteobacteria</taxon>
        <taxon>Hyphomicrobiales</taxon>
        <taxon>Ancalomicrobiaceae</taxon>
        <taxon>Methyloraptor</taxon>
    </lineage>
</organism>
<dbReference type="AlphaFoldDB" id="A0AAU7XEB8"/>
<dbReference type="Gene3D" id="3.40.50.720">
    <property type="entry name" value="NAD(P)-binding Rossmann-like Domain"/>
    <property type="match status" value="1"/>
</dbReference>
<feature type="transmembrane region" description="Helical" evidence="7">
    <location>
        <begin position="241"/>
        <end position="274"/>
    </location>
</feature>
<evidence type="ECO:0000313" key="9">
    <source>
        <dbReference type="EMBL" id="XBY46106.1"/>
    </source>
</evidence>
<dbReference type="InterPro" id="IPR036291">
    <property type="entry name" value="NAD(P)-bd_dom_sf"/>
</dbReference>
<keyword evidence="3" id="KW-0813">Transport</keyword>
<dbReference type="InterPro" id="IPR003148">
    <property type="entry name" value="RCK_N"/>
</dbReference>
<dbReference type="Gene3D" id="1.20.1530.20">
    <property type="match status" value="1"/>
</dbReference>
<dbReference type="EMBL" id="CP158568">
    <property type="protein sequence ID" value="XBY46106.1"/>
    <property type="molecule type" value="Genomic_DNA"/>
</dbReference>
<dbReference type="RefSeq" id="WP_407051204.1">
    <property type="nucleotide sequence ID" value="NZ_CP158568.1"/>
</dbReference>
<evidence type="ECO:0000256" key="7">
    <source>
        <dbReference type="SAM" id="Phobius"/>
    </source>
</evidence>
<dbReference type="Pfam" id="PF00999">
    <property type="entry name" value="Na_H_Exchanger"/>
    <property type="match status" value="1"/>
</dbReference>
<evidence type="ECO:0000256" key="3">
    <source>
        <dbReference type="ARBA" id="ARBA00022448"/>
    </source>
</evidence>
<gene>
    <name evidence="9" type="ORF">ABS361_07710</name>
</gene>
<dbReference type="PANTHER" id="PTHR42751:SF1">
    <property type="entry name" value="CATION_PROTON ANTIPORTER YBAL-RELATED"/>
    <property type="match status" value="1"/>
</dbReference>
<dbReference type="InterPro" id="IPR038770">
    <property type="entry name" value="Na+/solute_symporter_sf"/>
</dbReference>
<dbReference type="Pfam" id="PF02254">
    <property type="entry name" value="TrkA_N"/>
    <property type="match status" value="1"/>
</dbReference>
<feature type="transmembrane region" description="Helical" evidence="7">
    <location>
        <begin position="118"/>
        <end position="137"/>
    </location>
</feature>
<sequence>MPHATPLISTIVAGLGLAFLLGALAHRLRLSPLVGYLIAGILVGPYTPGYVADQSLAPELAEIGVILLMFGVGLHFSLKDLLSVRVIAVPGALAQIGFATALGWGLGTLMGWSTGGSLVFGLALSVASTVVLLKALQERRIVDTGRGRIAIGWLIVEDLAMVLALVLIPAAASVAGGEHAAPDPLAATLSDWLGFDPGLWGIIAITLLKVAAFVGFMLVVGRRVIPWVLHRIAHSGSRELFRLGVLAIALGVAYGAAKLFGVSFALGAFFAGMILSESELSHRAAQESLPLRDAFAVLFFVSVGMLFDPGIVLKSPLPLVATVAIIVLGKSIAAFLIVIAFGRSVGAAAMISASLAQIGEFSFILADLGVGLKLLPEEGRALILAGAIISIILNPLVFLLVERVTPTLEARLFPGRAREGAETLPPGATATGATLTAAVSASAPVGEASGTERVDQVAGTVVGDARAPEPTTLTGHTVLVGYGRVGGVVGDALQGRQAPLIVIEDAGKPVQALRDAGIELIVGNAASDEVLALANLAAAKSLVVAIPESFEAGQVVEKARKANPALLIVARAHSDAEVDYLTKRGADTVIMGEREIALAMLNRLDGGAVSQRAAGTPEAGAA</sequence>
<feature type="transmembrane region" description="Helical" evidence="7">
    <location>
        <begin position="199"/>
        <end position="220"/>
    </location>
</feature>
<feature type="transmembrane region" description="Helical" evidence="7">
    <location>
        <begin position="33"/>
        <end position="50"/>
    </location>
</feature>
<evidence type="ECO:0000256" key="2">
    <source>
        <dbReference type="ARBA" id="ARBA00005551"/>
    </source>
</evidence>
<feature type="transmembrane region" description="Helical" evidence="7">
    <location>
        <begin position="56"/>
        <end position="74"/>
    </location>
</feature>